<evidence type="ECO:0000313" key="5">
    <source>
        <dbReference type="EMBL" id="CEL94690.1"/>
    </source>
</evidence>
<dbReference type="Pfam" id="PF00581">
    <property type="entry name" value="Rhodanese"/>
    <property type="match status" value="2"/>
</dbReference>
<dbReference type="GO" id="GO:0005739">
    <property type="term" value="C:mitochondrion"/>
    <property type="evidence" value="ECO:0007669"/>
    <property type="project" value="TreeGrafter"/>
</dbReference>
<name>A0A0G4EGR3_VITBC</name>
<dbReference type="CDD" id="cd01448">
    <property type="entry name" value="TST_Repeat_1"/>
    <property type="match status" value="1"/>
</dbReference>
<evidence type="ECO:0000256" key="2">
    <source>
        <dbReference type="ARBA" id="ARBA00022737"/>
    </source>
</evidence>
<dbReference type="SUPFAM" id="SSF52821">
    <property type="entry name" value="Rhodanese/Cell cycle control phosphatase"/>
    <property type="match status" value="2"/>
</dbReference>
<dbReference type="OrthoDB" id="448293at2759"/>
<sequence length="312" mass="34166">MSMSTKSAPPLISTHDLAARLGVTQGSSTVPASLPANLKLFDCSWLKLPVFGGRDAYKEFVAQRIPGAMFVDIDEVADQSSPYPHMLPSPMEFSEHTSRLGVQSGDYVVCYDSIGIFSAPRLWWMFHFFGLPNVSVLDGGLKKWLSDGYPTDDSPPAPLPSPAPPLPISTQAHMLRSYEDINANIDNYNKGMTSGVEQMLDARPLNRFEGKEPEPRPNLPSGHMPHSKSLFFGDLVTPEGPYKDKQALMDAFNITNVDLDKPIVCSCGSGVSAAIIALALELVGKREGVAVYDGSWTEWKMRQMDEEKAATK</sequence>
<dbReference type="STRING" id="1169540.A0A0G4EGR3"/>
<dbReference type="VEuPathDB" id="CryptoDB:Vbra_7363"/>
<dbReference type="Proteomes" id="UP000041254">
    <property type="component" value="Unassembled WGS sequence"/>
</dbReference>
<gene>
    <name evidence="5" type="ORF">Vbra_7363</name>
</gene>
<evidence type="ECO:0000259" key="4">
    <source>
        <dbReference type="PROSITE" id="PS50206"/>
    </source>
</evidence>
<evidence type="ECO:0000313" key="6">
    <source>
        <dbReference type="Proteomes" id="UP000041254"/>
    </source>
</evidence>
<dbReference type="InterPro" id="IPR045078">
    <property type="entry name" value="TST/MPST-like"/>
</dbReference>
<dbReference type="InterPro" id="IPR036873">
    <property type="entry name" value="Rhodanese-like_dom_sf"/>
</dbReference>
<feature type="domain" description="Rhodanese" evidence="4">
    <location>
        <begin position="34"/>
        <end position="153"/>
    </location>
</feature>
<dbReference type="PANTHER" id="PTHR11364">
    <property type="entry name" value="THIOSULFATE SULFERTANSFERASE"/>
    <property type="match status" value="1"/>
</dbReference>
<accession>A0A0G4EGR3</accession>
<dbReference type="CDD" id="cd01449">
    <property type="entry name" value="TST_Repeat_2"/>
    <property type="match status" value="1"/>
</dbReference>
<evidence type="ECO:0000256" key="1">
    <source>
        <dbReference type="ARBA" id="ARBA00022679"/>
    </source>
</evidence>
<dbReference type="GO" id="GO:0004792">
    <property type="term" value="F:thiosulfate-cyanide sulfurtransferase activity"/>
    <property type="evidence" value="ECO:0007669"/>
    <property type="project" value="InterPro"/>
</dbReference>
<reference evidence="5 6" key="1">
    <citation type="submission" date="2014-11" db="EMBL/GenBank/DDBJ databases">
        <authorList>
            <person name="Zhu J."/>
            <person name="Qi W."/>
            <person name="Song R."/>
        </authorList>
    </citation>
    <scope>NUCLEOTIDE SEQUENCE [LARGE SCALE GENOMIC DNA]</scope>
</reference>
<dbReference type="PANTHER" id="PTHR11364:SF27">
    <property type="entry name" value="SULFURTRANSFERASE"/>
    <property type="match status" value="1"/>
</dbReference>
<dbReference type="InterPro" id="IPR001307">
    <property type="entry name" value="Thiosulphate_STrfase_CS"/>
</dbReference>
<dbReference type="InterPro" id="IPR001763">
    <property type="entry name" value="Rhodanese-like_dom"/>
</dbReference>
<dbReference type="PROSITE" id="PS50206">
    <property type="entry name" value="RHODANESE_3"/>
    <property type="match status" value="2"/>
</dbReference>
<protein>
    <recommendedName>
        <fullName evidence="3">Sulfurtransferase</fullName>
    </recommendedName>
</protein>
<dbReference type="EMBL" id="CDMY01000225">
    <property type="protein sequence ID" value="CEL94690.1"/>
    <property type="molecule type" value="Genomic_DNA"/>
</dbReference>
<feature type="domain" description="Rhodanese" evidence="4">
    <location>
        <begin position="198"/>
        <end position="308"/>
    </location>
</feature>
<dbReference type="OMA" id="NNNWFAS"/>
<keyword evidence="1 3" id="KW-0808">Transferase</keyword>
<proteinExistence type="predicted"/>
<dbReference type="SMART" id="SM00450">
    <property type="entry name" value="RHOD"/>
    <property type="match status" value="2"/>
</dbReference>
<dbReference type="Gene3D" id="3.40.250.10">
    <property type="entry name" value="Rhodanese-like domain"/>
    <property type="match status" value="2"/>
</dbReference>
<dbReference type="InParanoid" id="A0A0G4EGR3"/>
<organism evidence="5 6">
    <name type="scientific">Vitrella brassicaformis (strain CCMP3155)</name>
    <dbReference type="NCBI Taxonomy" id="1169540"/>
    <lineage>
        <taxon>Eukaryota</taxon>
        <taxon>Sar</taxon>
        <taxon>Alveolata</taxon>
        <taxon>Colpodellida</taxon>
        <taxon>Vitrellaceae</taxon>
        <taxon>Vitrella</taxon>
    </lineage>
</organism>
<keyword evidence="6" id="KW-1185">Reference proteome</keyword>
<keyword evidence="2" id="KW-0677">Repeat</keyword>
<dbReference type="AlphaFoldDB" id="A0A0G4EGR3"/>
<dbReference type="PROSITE" id="PS00683">
    <property type="entry name" value="RHODANESE_2"/>
    <property type="match status" value="1"/>
</dbReference>
<dbReference type="PhylomeDB" id="A0A0G4EGR3"/>
<dbReference type="FunFam" id="3.40.250.10:FF:000001">
    <property type="entry name" value="Sulfurtransferase"/>
    <property type="match status" value="1"/>
</dbReference>
<evidence type="ECO:0000256" key="3">
    <source>
        <dbReference type="RuleBase" id="RU000507"/>
    </source>
</evidence>